<dbReference type="AlphaFoldDB" id="A0A0F9B146"/>
<evidence type="ECO:0000313" key="1">
    <source>
        <dbReference type="EMBL" id="KKL15639.1"/>
    </source>
</evidence>
<organism evidence="1">
    <name type="scientific">marine sediment metagenome</name>
    <dbReference type="NCBI Taxonomy" id="412755"/>
    <lineage>
        <taxon>unclassified sequences</taxon>
        <taxon>metagenomes</taxon>
        <taxon>ecological metagenomes</taxon>
    </lineage>
</organism>
<reference evidence="1" key="1">
    <citation type="journal article" date="2015" name="Nature">
        <title>Complex archaea that bridge the gap between prokaryotes and eukaryotes.</title>
        <authorList>
            <person name="Spang A."/>
            <person name="Saw J.H."/>
            <person name="Jorgensen S.L."/>
            <person name="Zaremba-Niedzwiedzka K."/>
            <person name="Martijn J."/>
            <person name="Lind A.E."/>
            <person name="van Eijk R."/>
            <person name="Schleper C."/>
            <person name="Guy L."/>
            <person name="Ettema T.J."/>
        </authorList>
    </citation>
    <scope>NUCLEOTIDE SEQUENCE</scope>
</reference>
<comment type="caution">
    <text evidence="1">The sequence shown here is derived from an EMBL/GenBank/DDBJ whole genome shotgun (WGS) entry which is preliminary data.</text>
</comment>
<name>A0A0F9B146_9ZZZZ</name>
<sequence>MHTTCPACRGEAWWHEAASLHCCIRCAAQRGSDGQWHIMGRHVGQAPHRYEPPAPHGPPIHP</sequence>
<protein>
    <submittedName>
        <fullName evidence="1">Uncharacterized protein</fullName>
    </submittedName>
</protein>
<proteinExistence type="predicted"/>
<accession>A0A0F9B146</accession>
<gene>
    <name evidence="1" type="ORF">LCGC14_2503540</name>
</gene>
<dbReference type="EMBL" id="LAZR01039985">
    <property type="protein sequence ID" value="KKL15639.1"/>
    <property type="molecule type" value="Genomic_DNA"/>
</dbReference>
<feature type="non-terminal residue" evidence="1">
    <location>
        <position position="62"/>
    </location>
</feature>